<accession>A0A0M4FIU0</accession>
<keyword evidence="1" id="KW-1133">Transmembrane helix</keyword>
<dbReference type="OrthoDB" id="2469007at2"/>
<dbReference type="AlphaFoldDB" id="A0A0M4FIU0"/>
<gene>
    <name evidence="2" type="ORF">AM592_15720</name>
</gene>
<dbReference type="STRING" id="1441095.AM592_15720"/>
<sequence length="139" mass="16677">MERLKYFFLVTDIGFLLYWTITFFGWIPEEYLFKDYHNPILVSWNWSFLPLDLLVSATGFLSLYFYARKNPLWRSYALISLVLTFCAGLQAIAFWTIRLDFDWSWWLVNLYLLVYPCFFIKSVMVKRTNGMDDASTLKL</sequence>
<dbReference type="InterPro" id="IPR020348">
    <property type="entry name" value="Uncharacterised_YvaD"/>
</dbReference>
<keyword evidence="1" id="KW-0472">Membrane</keyword>
<evidence type="ECO:0000313" key="2">
    <source>
        <dbReference type="EMBL" id="ALC82874.1"/>
    </source>
</evidence>
<protein>
    <recommendedName>
        <fullName evidence="4">YvaD family protein</fullName>
    </recommendedName>
</protein>
<feature type="transmembrane region" description="Helical" evidence="1">
    <location>
        <begin position="78"/>
        <end position="97"/>
    </location>
</feature>
<name>A0A0M4FIU0_9BACI</name>
<feature type="transmembrane region" description="Helical" evidence="1">
    <location>
        <begin position="7"/>
        <end position="27"/>
    </location>
</feature>
<dbReference type="Pfam" id="PF17314">
    <property type="entry name" value="DUF5360"/>
    <property type="match status" value="1"/>
</dbReference>
<reference evidence="2 3" key="2">
    <citation type="journal article" date="2016" name="Int. J. Syst. Evol. Microbiol.">
        <title>Bacillus gobiensis sp. nov., isolated from a soil sample.</title>
        <authorList>
            <person name="Liu B."/>
            <person name="Liu G.H."/>
            <person name="Cetin S."/>
            <person name="Schumann P."/>
            <person name="Pan Z.Z."/>
            <person name="Chen Q.Q."/>
        </authorList>
    </citation>
    <scope>NUCLEOTIDE SEQUENCE [LARGE SCALE GENOMIC DNA]</scope>
    <source>
        <strain evidence="2 3">FJAT-4402</strain>
    </source>
</reference>
<feature type="transmembrane region" description="Helical" evidence="1">
    <location>
        <begin position="103"/>
        <end position="120"/>
    </location>
</feature>
<keyword evidence="1" id="KW-0812">Transmembrane</keyword>
<organism evidence="2 3">
    <name type="scientific">Bacillus gobiensis</name>
    <dbReference type="NCBI Taxonomy" id="1441095"/>
    <lineage>
        <taxon>Bacteria</taxon>
        <taxon>Bacillati</taxon>
        <taxon>Bacillota</taxon>
        <taxon>Bacilli</taxon>
        <taxon>Bacillales</taxon>
        <taxon>Bacillaceae</taxon>
        <taxon>Bacillus</taxon>
    </lineage>
</organism>
<evidence type="ECO:0000313" key="3">
    <source>
        <dbReference type="Proteomes" id="UP000067625"/>
    </source>
</evidence>
<dbReference type="EMBL" id="CP012600">
    <property type="protein sequence ID" value="ALC82874.1"/>
    <property type="molecule type" value="Genomic_DNA"/>
</dbReference>
<dbReference type="Proteomes" id="UP000067625">
    <property type="component" value="Chromosome"/>
</dbReference>
<feature type="transmembrane region" description="Helical" evidence="1">
    <location>
        <begin position="47"/>
        <end position="66"/>
    </location>
</feature>
<dbReference type="RefSeq" id="WP_053604691.1">
    <property type="nucleotide sequence ID" value="NZ_CP012600.1"/>
</dbReference>
<reference evidence="3" key="1">
    <citation type="submission" date="2015-08" db="EMBL/GenBank/DDBJ databases">
        <title>Genome sequencing project for genomic taxonomy and phylogenomics of Bacillus-like bacteria.</title>
        <authorList>
            <person name="Liu B."/>
            <person name="Wang J."/>
            <person name="Zhu Y."/>
            <person name="Liu G."/>
            <person name="Chen Q."/>
            <person name="Chen Z."/>
            <person name="Lan J."/>
            <person name="Che J."/>
            <person name="Ge C."/>
            <person name="Shi H."/>
            <person name="Pan Z."/>
            <person name="Liu X."/>
        </authorList>
    </citation>
    <scope>NUCLEOTIDE SEQUENCE [LARGE SCALE GENOMIC DNA]</scope>
    <source>
        <strain evidence="3">FJAT-4402</strain>
    </source>
</reference>
<dbReference type="PATRIC" id="fig|1441095.3.peg.3467"/>
<proteinExistence type="predicted"/>
<keyword evidence="3" id="KW-1185">Reference proteome</keyword>
<evidence type="ECO:0000256" key="1">
    <source>
        <dbReference type="SAM" id="Phobius"/>
    </source>
</evidence>
<evidence type="ECO:0008006" key="4">
    <source>
        <dbReference type="Google" id="ProtNLM"/>
    </source>
</evidence>